<organism evidence="7 8">
    <name type="scientific">Collimonas fungivorans (strain Ter331)</name>
    <dbReference type="NCBI Taxonomy" id="1005048"/>
    <lineage>
        <taxon>Bacteria</taxon>
        <taxon>Pseudomonadati</taxon>
        <taxon>Pseudomonadota</taxon>
        <taxon>Betaproteobacteria</taxon>
        <taxon>Burkholderiales</taxon>
        <taxon>Oxalobacteraceae</taxon>
        <taxon>Collimonas</taxon>
    </lineage>
</organism>
<reference evidence="7 8" key="1">
    <citation type="journal article" date="2004" name="Environ. Microbiol.">
        <title>Phylogeny-function analysis of (meta)genomic libraries: screening for expression of ribosomal RNA genes by large-insert library fluorescent in situ hybridization (LIL-FISH).</title>
        <authorList>
            <person name="Leveau J.H."/>
            <person name="Gerards S."/>
            <person name="de Boer W."/>
            <person name="van Veen J.A."/>
        </authorList>
    </citation>
    <scope>NUCLEOTIDE SEQUENCE [LARGE SCALE GENOMIC DNA]</scope>
    <source>
        <strain evidence="7 8">Ter331</strain>
    </source>
</reference>
<feature type="domain" description="Pirin N-terminal" evidence="5">
    <location>
        <begin position="43"/>
        <end position="146"/>
    </location>
</feature>
<dbReference type="KEGG" id="cfu:CFU_2859"/>
<dbReference type="InterPro" id="IPR012093">
    <property type="entry name" value="Pirin"/>
</dbReference>
<dbReference type="EMBL" id="CP002745">
    <property type="protein sequence ID" value="AEK62685.1"/>
    <property type="molecule type" value="Genomic_DNA"/>
</dbReference>
<proteinExistence type="inferred from homology"/>
<keyword evidence="8" id="KW-1185">Reference proteome</keyword>
<evidence type="ECO:0000313" key="8">
    <source>
        <dbReference type="Proteomes" id="UP000008392"/>
    </source>
</evidence>
<evidence type="ECO:0000313" key="7">
    <source>
        <dbReference type="EMBL" id="AEK62685.1"/>
    </source>
</evidence>
<dbReference type="eggNOG" id="COG1741">
    <property type="taxonomic scope" value="Bacteria"/>
</dbReference>
<feature type="domain" description="Pirin C-terminal" evidence="6">
    <location>
        <begin position="199"/>
        <end position="298"/>
    </location>
</feature>
<feature type="binding site" evidence="2">
    <location>
        <position position="80"/>
    </location>
    <ligand>
        <name>Fe cation</name>
        <dbReference type="ChEBI" id="CHEBI:24875"/>
    </ligand>
</feature>
<evidence type="ECO:0000256" key="4">
    <source>
        <dbReference type="SAM" id="MobiDB-lite"/>
    </source>
</evidence>
<accession>G0A9R2</accession>
<dbReference type="CDD" id="cd02247">
    <property type="entry name" value="cupin_pirin_C"/>
    <property type="match status" value="1"/>
</dbReference>
<gene>
    <name evidence="7" type="ordered locus">CFU_2859</name>
</gene>
<dbReference type="STRING" id="1005048.CFU_2859"/>
<protein>
    <submittedName>
        <fullName evidence="7">Pirin-like protein</fullName>
    </submittedName>
</protein>
<dbReference type="GO" id="GO:0046872">
    <property type="term" value="F:metal ion binding"/>
    <property type="evidence" value="ECO:0007669"/>
    <property type="project" value="UniProtKB-KW"/>
</dbReference>
<sequence>MLMSFIVTNHCTPFLLIWTGYNMTTSIAYRIPGRARDLGELVVRRVLPAGRHQSVGPFLFFDHMGPVDFPSGKGIDVRPHPHIGLATVTYLFEGAIRHHDSLGNDQEIIPGDVNWMTAGRGIVHAERTPATQRANGWRLHGIQTWVALPLADEQGPPAFVHHPAASLPLVEGDGYQLRIIAGRAFGRQAPVKVLAPTLYVAAEMQAGAQFTLEPEYPQQAVYVASGSVTIDGEALEMGVLAVLEPDRAVNIAASEAAQVMLLGGAPIDGPRTIWWNFVASDPQLIETAKDNWREQRFDPVPGDDERIPLPEA</sequence>
<dbReference type="Pfam" id="PF02678">
    <property type="entry name" value="Pirin"/>
    <property type="match status" value="1"/>
</dbReference>
<feature type="region of interest" description="Disordered" evidence="4">
    <location>
        <begin position="292"/>
        <end position="312"/>
    </location>
</feature>
<dbReference type="CDD" id="cd02909">
    <property type="entry name" value="cupin_pirin_N"/>
    <property type="match status" value="1"/>
</dbReference>
<evidence type="ECO:0000259" key="5">
    <source>
        <dbReference type="Pfam" id="PF02678"/>
    </source>
</evidence>
<reference evidence="8" key="6">
    <citation type="submission" date="2011-05" db="EMBL/GenBank/DDBJ databases">
        <title>Complete sequence of Collimonas fungivorans Ter331.</title>
        <authorList>
            <person name="Leveau J.H."/>
        </authorList>
    </citation>
    <scope>NUCLEOTIDE SEQUENCE [LARGE SCALE GENOMIC DNA]</scope>
    <source>
        <strain evidence="8">Ter331</strain>
    </source>
</reference>
<comment type="cofactor">
    <cofactor evidence="2">
        <name>Fe cation</name>
        <dbReference type="ChEBI" id="CHEBI:24875"/>
    </cofactor>
    <text evidence="2">Binds 1 Fe cation per subunit.</text>
</comment>
<dbReference type="SUPFAM" id="SSF51182">
    <property type="entry name" value="RmlC-like cupins"/>
    <property type="match status" value="1"/>
</dbReference>
<evidence type="ECO:0000259" key="6">
    <source>
        <dbReference type="Pfam" id="PF05726"/>
    </source>
</evidence>
<reference evidence="7 8" key="4">
    <citation type="journal article" date="2010" name="Environ. Microbiol.">
        <title>The bacterial genus Collimonas: mycophagy, weathering and other adaptive solutions to life in oligotrophic soil environments.</title>
        <authorList>
            <person name="Leveau J.H."/>
            <person name="Uroz S."/>
            <person name="de Boer W."/>
        </authorList>
    </citation>
    <scope>NUCLEOTIDE SEQUENCE [LARGE SCALE GENOMIC DNA]</scope>
    <source>
        <strain evidence="7 8">Ter331</strain>
    </source>
</reference>
<reference evidence="7 8" key="3">
    <citation type="journal article" date="2008" name="FEMS Microbiol. Ecol.">
        <title>Identification and characterization of genes underlying chitinolysis in Collimonas fungivorans Ter331.</title>
        <authorList>
            <person name="Fritsche K."/>
            <person name="de Boer W."/>
            <person name="Gerards S."/>
            <person name="van den Berg M."/>
            <person name="van Veen J.A."/>
            <person name="Leveau J.H."/>
        </authorList>
    </citation>
    <scope>NUCLEOTIDE SEQUENCE [LARGE SCALE GENOMIC DNA]</scope>
    <source>
        <strain evidence="7 8">Ter331</strain>
    </source>
</reference>
<feature type="binding site" evidence="2">
    <location>
        <position position="126"/>
    </location>
    <ligand>
        <name>Fe cation</name>
        <dbReference type="ChEBI" id="CHEBI:24875"/>
    </ligand>
</feature>
<dbReference type="InterPro" id="IPR014710">
    <property type="entry name" value="RmlC-like_jellyroll"/>
</dbReference>
<dbReference type="PANTHER" id="PTHR13903:SF8">
    <property type="entry name" value="PIRIN"/>
    <property type="match status" value="1"/>
</dbReference>
<keyword evidence="2" id="KW-0479">Metal-binding</keyword>
<reference evidence="7 8" key="5">
    <citation type="journal article" date="2011" name="ISME J.">
        <title>Dual transcriptional profiling of a bacterial/fungal confrontation: Collimonas fungivorans versus Aspergillus niger.</title>
        <authorList>
            <person name="Mela F."/>
            <person name="Fritsche K."/>
            <person name="de Boer W."/>
            <person name="van Veen J.A."/>
            <person name="de Graaff L.H."/>
            <person name="van den Berg M."/>
            <person name="Leveau J.H."/>
        </authorList>
    </citation>
    <scope>NUCLEOTIDE SEQUENCE [LARGE SCALE GENOMIC DNA]</scope>
    <source>
        <strain evidence="7 8">Ter331</strain>
    </source>
</reference>
<dbReference type="InterPro" id="IPR003829">
    <property type="entry name" value="Pirin_N_dom"/>
</dbReference>
<dbReference type="Proteomes" id="UP000008392">
    <property type="component" value="Chromosome"/>
</dbReference>
<dbReference type="AlphaFoldDB" id="G0A9R2"/>
<dbReference type="InterPro" id="IPR008778">
    <property type="entry name" value="Pirin_C_dom"/>
</dbReference>
<dbReference type="Gene3D" id="2.60.120.10">
    <property type="entry name" value="Jelly Rolls"/>
    <property type="match status" value="2"/>
</dbReference>
<evidence type="ECO:0000256" key="1">
    <source>
        <dbReference type="ARBA" id="ARBA00008416"/>
    </source>
</evidence>
<dbReference type="HOGENOM" id="CLU_045717_1_1_4"/>
<dbReference type="Pfam" id="PF05726">
    <property type="entry name" value="Pirin_C"/>
    <property type="match status" value="1"/>
</dbReference>
<feature type="binding site" evidence="2">
    <location>
        <position position="124"/>
    </location>
    <ligand>
        <name>Fe cation</name>
        <dbReference type="ChEBI" id="CHEBI:24875"/>
    </ligand>
</feature>
<reference evidence="7 8" key="2">
    <citation type="journal article" date="2006" name="J. Microbiol. Methods">
        <title>Genomic flank-sequencing of plasposon insertion sites for rapid identification of functional genes.</title>
        <authorList>
            <person name="Leveau J.H."/>
            <person name="Gerards S."/>
            <person name="Fritsche K."/>
            <person name="Zondag G."/>
            <person name="van Veen J.A."/>
        </authorList>
    </citation>
    <scope>NUCLEOTIDE SEQUENCE [LARGE SCALE GENOMIC DNA]</scope>
    <source>
        <strain evidence="7 8">Ter331</strain>
    </source>
</reference>
<feature type="binding site" evidence="2">
    <location>
        <position position="82"/>
    </location>
    <ligand>
        <name>Fe cation</name>
        <dbReference type="ChEBI" id="CHEBI:24875"/>
    </ligand>
</feature>
<dbReference type="PIRSF" id="PIRSF006232">
    <property type="entry name" value="Pirin"/>
    <property type="match status" value="1"/>
</dbReference>
<dbReference type="InterPro" id="IPR011051">
    <property type="entry name" value="RmlC_Cupin_sf"/>
</dbReference>
<evidence type="ECO:0000256" key="3">
    <source>
        <dbReference type="RuleBase" id="RU003457"/>
    </source>
</evidence>
<name>G0A9R2_COLFT</name>
<evidence type="ECO:0000256" key="2">
    <source>
        <dbReference type="PIRSR" id="PIRSR006232-1"/>
    </source>
</evidence>
<dbReference type="PANTHER" id="PTHR13903">
    <property type="entry name" value="PIRIN-RELATED"/>
    <property type="match status" value="1"/>
</dbReference>
<comment type="similarity">
    <text evidence="1 3">Belongs to the pirin family.</text>
</comment>
<keyword evidence="2" id="KW-0408">Iron</keyword>